<keyword evidence="1" id="KW-0732">Signal</keyword>
<reference evidence="2" key="2">
    <citation type="journal article" date="2021" name="PeerJ">
        <title>Extensive microbial diversity within the chicken gut microbiome revealed by metagenomics and culture.</title>
        <authorList>
            <person name="Gilroy R."/>
            <person name="Ravi A."/>
            <person name="Getino M."/>
            <person name="Pursley I."/>
            <person name="Horton D.L."/>
            <person name="Alikhan N.F."/>
            <person name="Baker D."/>
            <person name="Gharbi K."/>
            <person name="Hall N."/>
            <person name="Watson M."/>
            <person name="Adriaenssens E.M."/>
            <person name="Foster-Nyarko E."/>
            <person name="Jarju S."/>
            <person name="Secka A."/>
            <person name="Antonio M."/>
            <person name="Oren A."/>
            <person name="Chaudhuri R.R."/>
            <person name="La Ragione R."/>
            <person name="Hildebrand F."/>
            <person name="Pallen M.J."/>
        </authorList>
    </citation>
    <scope>NUCLEOTIDE SEQUENCE</scope>
    <source>
        <strain evidence="2">ChiHcec3-11533</strain>
    </source>
</reference>
<protein>
    <recommendedName>
        <fullName evidence="4">VOC domain-containing protein</fullName>
    </recommendedName>
</protein>
<name>A0A9D1IEB4_9FIRM</name>
<reference evidence="2" key="1">
    <citation type="submission" date="2020-10" db="EMBL/GenBank/DDBJ databases">
        <authorList>
            <person name="Gilroy R."/>
        </authorList>
    </citation>
    <scope>NUCLEOTIDE SEQUENCE</scope>
    <source>
        <strain evidence="2">ChiHcec3-11533</strain>
    </source>
</reference>
<feature type="chain" id="PRO_5038854870" description="VOC domain-containing protein" evidence="1">
    <location>
        <begin position="23"/>
        <end position="378"/>
    </location>
</feature>
<evidence type="ECO:0000256" key="1">
    <source>
        <dbReference type="SAM" id="SignalP"/>
    </source>
</evidence>
<feature type="signal peptide" evidence="1">
    <location>
        <begin position="1"/>
        <end position="22"/>
    </location>
</feature>
<dbReference type="Proteomes" id="UP000824072">
    <property type="component" value="Unassembled WGS sequence"/>
</dbReference>
<organism evidence="2 3">
    <name type="scientific">Candidatus Pullichristensenella excrementigallinarum</name>
    <dbReference type="NCBI Taxonomy" id="2840907"/>
    <lineage>
        <taxon>Bacteria</taxon>
        <taxon>Bacillati</taxon>
        <taxon>Bacillota</taxon>
        <taxon>Clostridia</taxon>
        <taxon>Candidatus Pullichristensenella</taxon>
    </lineage>
</organism>
<accession>A0A9D1IEB4</accession>
<dbReference type="AlphaFoldDB" id="A0A9D1IEB4"/>
<proteinExistence type="predicted"/>
<gene>
    <name evidence="2" type="ORF">IAB02_07055</name>
</gene>
<evidence type="ECO:0000313" key="3">
    <source>
        <dbReference type="Proteomes" id="UP000824072"/>
    </source>
</evidence>
<comment type="caution">
    <text evidence="2">The sequence shown here is derived from an EMBL/GenBank/DDBJ whole genome shotgun (WGS) entry which is preliminary data.</text>
</comment>
<evidence type="ECO:0000313" key="2">
    <source>
        <dbReference type="EMBL" id="HIU34304.1"/>
    </source>
</evidence>
<sequence length="378" mass="42839">MKRIGSLIIALMLLFSGVQAFAREESGVEELLENLGALLDTREELYALQTDVYDAIEEFCQQNDYSSLLYAREICSLAILETQAMIEPTFELSDEAFSYLIESGIETDAVEAEMVSAALKVDEVGVSMMEFEDLLYSDVYQKSTVEILGRKVAVYREIYALDARYDGYFLNYLLIPLEDDPAVLDFWEGIPERWPHIGENLPEWGEDQGDLELRTIELFEEYEGYLDQNNQIVGEQELEKERLSALLQEGGEALQEQINVIKDMPEMLPYPEVWGQAALAQILLEDSASEGQNGSSMMIVNFDVSEEMYDAYIDVLIAGGAQVLAEEEEADERSTAFQAGPDGNAFITYYWGEEQQACLMYDSRQFSAEANWYIACLR</sequence>
<evidence type="ECO:0008006" key="4">
    <source>
        <dbReference type="Google" id="ProtNLM"/>
    </source>
</evidence>
<dbReference type="EMBL" id="DVMU01000160">
    <property type="protein sequence ID" value="HIU34304.1"/>
    <property type="molecule type" value="Genomic_DNA"/>
</dbReference>